<comment type="caution">
    <text evidence="2">The sequence shown here is derived from an EMBL/GenBank/DDBJ whole genome shotgun (WGS) entry which is preliminary data.</text>
</comment>
<evidence type="ECO:0000313" key="2">
    <source>
        <dbReference type="EMBL" id="KAL3506499.1"/>
    </source>
</evidence>
<protein>
    <submittedName>
        <fullName evidence="2">Uncharacterized protein</fullName>
    </submittedName>
</protein>
<dbReference type="Proteomes" id="UP001630127">
    <property type="component" value="Unassembled WGS sequence"/>
</dbReference>
<accession>A0ABD2YKJ0</accession>
<name>A0ABD2YKJ0_9GENT</name>
<proteinExistence type="predicted"/>
<gene>
    <name evidence="2" type="ORF">ACH5RR_031881</name>
</gene>
<evidence type="ECO:0000313" key="3">
    <source>
        <dbReference type="Proteomes" id="UP001630127"/>
    </source>
</evidence>
<dbReference type="AlphaFoldDB" id="A0ABD2YKJ0"/>
<organism evidence="2 3">
    <name type="scientific">Cinchona calisaya</name>
    <dbReference type="NCBI Taxonomy" id="153742"/>
    <lineage>
        <taxon>Eukaryota</taxon>
        <taxon>Viridiplantae</taxon>
        <taxon>Streptophyta</taxon>
        <taxon>Embryophyta</taxon>
        <taxon>Tracheophyta</taxon>
        <taxon>Spermatophyta</taxon>
        <taxon>Magnoliopsida</taxon>
        <taxon>eudicotyledons</taxon>
        <taxon>Gunneridae</taxon>
        <taxon>Pentapetalae</taxon>
        <taxon>asterids</taxon>
        <taxon>lamiids</taxon>
        <taxon>Gentianales</taxon>
        <taxon>Rubiaceae</taxon>
        <taxon>Cinchonoideae</taxon>
        <taxon>Cinchoneae</taxon>
        <taxon>Cinchona</taxon>
    </lineage>
</organism>
<feature type="region of interest" description="Disordered" evidence="1">
    <location>
        <begin position="52"/>
        <end position="74"/>
    </location>
</feature>
<keyword evidence="3" id="KW-1185">Reference proteome</keyword>
<sequence length="140" mass="15710">MKENTRRSRVATVVGNLVVTRSRASTKTRPQLFSGLKKGKLKAKMTRLNTWLTPRSSSIPPPSQQADTTAQSPPHLQWHSSRRIIIHSWSSSLGQWKIYSDWAVECQPVAGCGLMVERGEVIKCAAGVETFFEFLGELWL</sequence>
<evidence type="ECO:0000256" key="1">
    <source>
        <dbReference type="SAM" id="MobiDB-lite"/>
    </source>
</evidence>
<dbReference type="EMBL" id="JBJUIK010000013">
    <property type="protein sequence ID" value="KAL3506499.1"/>
    <property type="molecule type" value="Genomic_DNA"/>
</dbReference>
<reference evidence="2 3" key="1">
    <citation type="submission" date="2024-11" db="EMBL/GenBank/DDBJ databases">
        <title>A near-complete genome assembly of Cinchona calisaya.</title>
        <authorList>
            <person name="Lian D.C."/>
            <person name="Zhao X.W."/>
            <person name="Wei L."/>
        </authorList>
    </citation>
    <scope>NUCLEOTIDE SEQUENCE [LARGE SCALE GENOMIC DNA]</scope>
    <source>
        <tissue evidence="2">Nenye</tissue>
    </source>
</reference>
<feature type="compositionally biased region" description="Polar residues" evidence="1">
    <location>
        <begin position="64"/>
        <end position="74"/>
    </location>
</feature>